<dbReference type="PROSITE" id="PS51471">
    <property type="entry name" value="FE2OG_OXY"/>
    <property type="match status" value="1"/>
</dbReference>
<dbReference type="InterPro" id="IPR005123">
    <property type="entry name" value="Oxoglu/Fe-dep_dioxygenase_dom"/>
</dbReference>
<reference evidence="3" key="1">
    <citation type="submission" date="2023-02" db="EMBL/GenBank/DDBJ databases">
        <title>Mating type loci evolution in Malassezia.</title>
        <authorList>
            <person name="Coelho M.A."/>
        </authorList>
    </citation>
    <scope>NUCLEOTIDE SEQUENCE</scope>
    <source>
        <strain evidence="3">CBS 14136</strain>
    </source>
</reference>
<dbReference type="AlphaFoldDB" id="A0AAF0FDB0"/>
<dbReference type="Pfam" id="PF14226">
    <property type="entry name" value="DIOX_N"/>
    <property type="match status" value="1"/>
</dbReference>
<dbReference type="EMBL" id="CP118382">
    <property type="protein sequence ID" value="WFD45272.1"/>
    <property type="molecule type" value="Genomic_DNA"/>
</dbReference>
<comment type="similarity">
    <text evidence="1">Belongs to the iron/ascorbate-dependent oxidoreductase family.</text>
</comment>
<gene>
    <name evidence="3" type="ORF">MPSI1_003954</name>
</gene>
<dbReference type="InterPro" id="IPR027443">
    <property type="entry name" value="IPNS-like_sf"/>
</dbReference>
<dbReference type="Gene3D" id="2.60.120.330">
    <property type="entry name" value="B-lactam Antibiotic, Isopenicillin N Synthase, Chain"/>
    <property type="match status" value="1"/>
</dbReference>
<keyword evidence="1" id="KW-0479">Metal-binding</keyword>
<keyword evidence="1" id="KW-0560">Oxidoreductase</keyword>
<evidence type="ECO:0000259" key="2">
    <source>
        <dbReference type="PROSITE" id="PS51471"/>
    </source>
</evidence>
<dbReference type="InterPro" id="IPR026992">
    <property type="entry name" value="DIOX_N"/>
</dbReference>
<proteinExistence type="inferred from homology"/>
<dbReference type="InterPro" id="IPR044861">
    <property type="entry name" value="IPNS-like_FE2OG_OXY"/>
</dbReference>
<dbReference type="GO" id="GO:0016491">
    <property type="term" value="F:oxidoreductase activity"/>
    <property type="evidence" value="ECO:0007669"/>
    <property type="project" value="UniProtKB-KW"/>
</dbReference>
<dbReference type="Proteomes" id="UP001214628">
    <property type="component" value="Chromosome 8"/>
</dbReference>
<dbReference type="PANTHER" id="PTHR47990">
    <property type="entry name" value="2-OXOGLUTARATE (2OG) AND FE(II)-DEPENDENT OXYGENASE SUPERFAMILY PROTEIN-RELATED"/>
    <property type="match status" value="1"/>
</dbReference>
<keyword evidence="4" id="KW-1185">Reference proteome</keyword>
<evidence type="ECO:0000256" key="1">
    <source>
        <dbReference type="RuleBase" id="RU003682"/>
    </source>
</evidence>
<dbReference type="Pfam" id="PF03171">
    <property type="entry name" value="2OG-FeII_Oxy"/>
    <property type="match status" value="1"/>
</dbReference>
<protein>
    <recommendedName>
        <fullName evidence="2">Fe2OG dioxygenase domain-containing protein</fullName>
    </recommendedName>
</protein>
<keyword evidence="1" id="KW-0408">Iron</keyword>
<dbReference type="SUPFAM" id="SSF51197">
    <property type="entry name" value="Clavaminate synthase-like"/>
    <property type="match status" value="1"/>
</dbReference>
<sequence length="365" mass="40498">MTSETDFKVPVIDISSYVGAEAGDMSPGAMAARQQVAREVDEACRSVGFMQIKGHGVPERTVQALKDAIDAFFLQDLDVKKRTMSPYNRGYTAPNSENLSLSLGVEATYGANDFFEAFNIGADQHCYPPLELPSEVYQPNTWPSLEGDRVNPNLAVFRPNLELWFSAIAKLARTLTKVFEVALKLPEGTLTKLDDHSMDVLRCINYTLEPSTAVTFQDQMGMGEHTDYGMLTVLWADRVAGLQVLAKDGTWHDVLPEEGALLVNLGDVMGRLTNDHWLSTLHRVKPPIVNGKVQRRRSAAFFHDGNMDAVIKPLPSLVSEGEEPLYPPLTVWEHVTNKLSGSRRLEINQQGSDREAARVRASIRT</sequence>
<accession>A0AAF0FDB0</accession>
<evidence type="ECO:0000313" key="3">
    <source>
        <dbReference type="EMBL" id="WFD45272.1"/>
    </source>
</evidence>
<evidence type="ECO:0000313" key="4">
    <source>
        <dbReference type="Proteomes" id="UP001214628"/>
    </source>
</evidence>
<dbReference type="InterPro" id="IPR050231">
    <property type="entry name" value="Iron_ascorbate_oxido_reductase"/>
</dbReference>
<name>A0AAF0FDB0_9BASI</name>
<dbReference type="GO" id="GO:0046872">
    <property type="term" value="F:metal ion binding"/>
    <property type="evidence" value="ECO:0007669"/>
    <property type="project" value="UniProtKB-KW"/>
</dbReference>
<feature type="domain" description="Fe2OG dioxygenase" evidence="2">
    <location>
        <begin position="196"/>
        <end position="305"/>
    </location>
</feature>
<organism evidence="3 4">
    <name type="scientific">Malassezia psittaci</name>
    <dbReference type="NCBI Taxonomy" id="1821823"/>
    <lineage>
        <taxon>Eukaryota</taxon>
        <taxon>Fungi</taxon>
        <taxon>Dikarya</taxon>
        <taxon>Basidiomycota</taxon>
        <taxon>Ustilaginomycotina</taxon>
        <taxon>Malasseziomycetes</taxon>
        <taxon>Malasseziales</taxon>
        <taxon>Malasseziaceae</taxon>
        <taxon>Malassezia</taxon>
    </lineage>
</organism>
<dbReference type="PRINTS" id="PR00682">
    <property type="entry name" value="IPNSYNTHASE"/>
</dbReference>